<evidence type="ECO:0000313" key="2">
    <source>
        <dbReference type="EMBL" id="GBM99244.1"/>
    </source>
</evidence>
<name>A0A4Y2KAL3_ARAVE</name>
<reference evidence="2 3" key="1">
    <citation type="journal article" date="2019" name="Sci. Rep.">
        <title>Orb-weaving spider Araneus ventricosus genome elucidates the spidroin gene catalogue.</title>
        <authorList>
            <person name="Kono N."/>
            <person name="Nakamura H."/>
            <person name="Ohtoshi R."/>
            <person name="Moran D.A.P."/>
            <person name="Shinohara A."/>
            <person name="Yoshida Y."/>
            <person name="Fujiwara M."/>
            <person name="Mori M."/>
            <person name="Tomita M."/>
            <person name="Arakawa K."/>
        </authorList>
    </citation>
    <scope>NUCLEOTIDE SEQUENCE [LARGE SCALE GENOMIC DNA]</scope>
</reference>
<organism evidence="2 3">
    <name type="scientific">Araneus ventricosus</name>
    <name type="common">Orbweaver spider</name>
    <name type="synonym">Epeira ventricosa</name>
    <dbReference type="NCBI Taxonomy" id="182803"/>
    <lineage>
        <taxon>Eukaryota</taxon>
        <taxon>Metazoa</taxon>
        <taxon>Ecdysozoa</taxon>
        <taxon>Arthropoda</taxon>
        <taxon>Chelicerata</taxon>
        <taxon>Arachnida</taxon>
        <taxon>Araneae</taxon>
        <taxon>Araneomorphae</taxon>
        <taxon>Entelegynae</taxon>
        <taxon>Araneoidea</taxon>
        <taxon>Araneidae</taxon>
        <taxon>Araneus</taxon>
    </lineage>
</organism>
<feature type="compositionally biased region" description="Basic and acidic residues" evidence="1">
    <location>
        <begin position="26"/>
        <end position="46"/>
    </location>
</feature>
<dbReference type="Proteomes" id="UP000499080">
    <property type="component" value="Unassembled WGS sequence"/>
</dbReference>
<comment type="caution">
    <text evidence="2">The sequence shown here is derived from an EMBL/GenBank/DDBJ whole genome shotgun (WGS) entry which is preliminary data.</text>
</comment>
<keyword evidence="3" id="KW-1185">Reference proteome</keyword>
<dbReference type="OrthoDB" id="6410237at2759"/>
<sequence>MKDPYILLNKLNLTGSKRKKLNDNQVSRDTDLSVHQKKEPNKEQYSKKEIGIEALSEDSDVRDEIEHVHVRAMSRRKCVYCEFKGIKSLTYWHCKDCAKHLCKQETGITCFQVVHSLPFVEISSDEMD</sequence>
<feature type="region of interest" description="Disordered" evidence="1">
    <location>
        <begin position="19"/>
        <end position="46"/>
    </location>
</feature>
<dbReference type="AlphaFoldDB" id="A0A4Y2KAL3"/>
<evidence type="ECO:0000256" key="1">
    <source>
        <dbReference type="SAM" id="MobiDB-lite"/>
    </source>
</evidence>
<protein>
    <submittedName>
        <fullName evidence="2">Uncharacterized protein</fullName>
    </submittedName>
</protein>
<evidence type="ECO:0000313" key="3">
    <source>
        <dbReference type="Proteomes" id="UP000499080"/>
    </source>
</evidence>
<gene>
    <name evidence="2" type="ORF">AVEN_63970_1</name>
</gene>
<accession>A0A4Y2KAL3</accession>
<dbReference type="EMBL" id="BGPR01004401">
    <property type="protein sequence ID" value="GBM99244.1"/>
    <property type="molecule type" value="Genomic_DNA"/>
</dbReference>
<proteinExistence type="predicted"/>